<feature type="domain" description="Sm" evidence="12">
    <location>
        <begin position="74"/>
        <end position="159"/>
    </location>
</feature>
<dbReference type="EMBL" id="JANTQA010000076">
    <property type="protein sequence ID" value="KAJ3423456.1"/>
    <property type="molecule type" value="Genomic_DNA"/>
</dbReference>
<dbReference type="PANTHER" id="PTHR10701">
    <property type="entry name" value="SMALL NUCLEAR RIBONUCLEOPROTEIN-ASSOCIATED PROTEIN B AND N"/>
    <property type="match status" value="1"/>
</dbReference>
<feature type="region of interest" description="Disordered" evidence="11">
    <location>
        <begin position="1"/>
        <end position="68"/>
    </location>
</feature>
<dbReference type="GO" id="GO:0071004">
    <property type="term" value="C:U2-type prespliceosome"/>
    <property type="evidence" value="ECO:0007669"/>
    <property type="project" value="TreeGrafter"/>
</dbReference>
<evidence type="ECO:0000256" key="4">
    <source>
        <dbReference type="ARBA" id="ARBA00022490"/>
    </source>
</evidence>
<evidence type="ECO:0000256" key="10">
    <source>
        <dbReference type="ARBA" id="ARBA00041355"/>
    </source>
</evidence>
<dbReference type="InterPro" id="IPR047575">
    <property type="entry name" value="Sm"/>
</dbReference>
<accession>A0AAV7Y378</accession>
<dbReference type="SMART" id="SM00651">
    <property type="entry name" value="Sm"/>
    <property type="match status" value="1"/>
</dbReference>
<evidence type="ECO:0000313" key="14">
    <source>
        <dbReference type="Proteomes" id="UP001146793"/>
    </source>
</evidence>
<keyword evidence="5" id="KW-0507">mRNA processing</keyword>
<feature type="region of interest" description="Disordered" evidence="11">
    <location>
        <begin position="156"/>
        <end position="181"/>
    </location>
</feature>
<keyword evidence="4" id="KW-0963">Cytoplasm</keyword>
<dbReference type="GO" id="GO:0005685">
    <property type="term" value="C:U1 snRNP"/>
    <property type="evidence" value="ECO:0007669"/>
    <property type="project" value="TreeGrafter"/>
</dbReference>
<dbReference type="GO" id="GO:0003723">
    <property type="term" value="F:RNA binding"/>
    <property type="evidence" value="ECO:0007669"/>
    <property type="project" value="UniProtKB-KW"/>
</dbReference>
<evidence type="ECO:0000256" key="8">
    <source>
        <dbReference type="ARBA" id="ARBA00023242"/>
    </source>
</evidence>
<dbReference type="GO" id="GO:0000398">
    <property type="term" value="P:mRNA splicing, via spliceosome"/>
    <property type="evidence" value="ECO:0007669"/>
    <property type="project" value="TreeGrafter"/>
</dbReference>
<dbReference type="AlphaFoldDB" id="A0AAV7Y378"/>
<dbReference type="InterPro" id="IPR010920">
    <property type="entry name" value="LSM_dom_sf"/>
</dbReference>
<organism evidence="13 14">
    <name type="scientific">Anaeramoeba flamelloides</name>
    <dbReference type="NCBI Taxonomy" id="1746091"/>
    <lineage>
        <taxon>Eukaryota</taxon>
        <taxon>Metamonada</taxon>
        <taxon>Anaeramoebidae</taxon>
        <taxon>Anaeramoeba</taxon>
    </lineage>
</organism>
<feature type="compositionally biased region" description="Basic and acidic residues" evidence="11">
    <location>
        <begin position="40"/>
        <end position="68"/>
    </location>
</feature>
<dbReference type="GO" id="GO:0046540">
    <property type="term" value="C:U4/U6 x U5 tri-snRNP complex"/>
    <property type="evidence" value="ECO:0007669"/>
    <property type="project" value="TreeGrafter"/>
</dbReference>
<dbReference type="Pfam" id="PF01423">
    <property type="entry name" value="LSM"/>
    <property type="match status" value="1"/>
</dbReference>
<evidence type="ECO:0000259" key="12">
    <source>
        <dbReference type="PROSITE" id="PS52002"/>
    </source>
</evidence>
<dbReference type="GO" id="GO:0005682">
    <property type="term" value="C:U5 snRNP"/>
    <property type="evidence" value="ECO:0007669"/>
    <property type="project" value="TreeGrafter"/>
</dbReference>
<evidence type="ECO:0000256" key="2">
    <source>
        <dbReference type="ARBA" id="ARBA00004496"/>
    </source>
</evidence>
<evidence type="ECO:0000256" key="11">
    <source>
        <dbReference type="SAM" id="MobiDB-lite"/>
    </source>
</evidence>
<dbReference type="GO" id="GO:0070990">
    <property type="term" value="F:snRNP binding"/>
    <property type="evidence" value="ECO:0007669"/>
    <property type="project" value="TreeGrafter"/>
</dbReference>
<dbReference type="GO" id="GO:0005687">
    <property type="term" value="C:U4 snRNP"/>
    <property type="evidence" value="ECO:0007669"/>
    <property type="project" value="TreeGrafter"/>
</dbReference>
<dbReference type="InterPro" id="IPR001163">
    <property type="entry name" value="Sm_dom_euk/arc"/>
</dbReference>
<evidence type="ECO:0000256" key="3">
    <source>
        <dbReference type="ARBA" id="ARBA00009123"/>
    </source>
</evidence>
<dbReference type="GO" id="GO:0071013">
    <property type="term" value="C:catalytic step 2 spliceosome"/>
    <property type="evidence" value="ECO:0007669"/>
    <property type="project" value="TreeGrafter"/>
</dbReference>
<dbReference type="PROSITE" id="PS52002">
    <property type="entry name" value="SM"/>
    <property type="match status" value="1"/>
</dbReference>
<comment type="caution">
    <text evidence="13">The sequence shown here is derived from an EMBL/GenBank/DDBJ whole genome shotgun (WGS) entry which is preliminary data.</text>
</comment>
<dbReference type="SUPFAM" id="SSF50182">
    <property type="entry name" value="Sm-like ribonucleoproteins"/>
    <property type="match status" value="1"/>
</dbReference>
<keyword evidence="9 13" id="KW-0687">Ribonucleoprotein</keyword>
<evidence type="ECO:0000256" key="7">
    <source>
        <dbReference type="ARBA" id="ARBA00023187"/>
    </source>
</evidence>
<sequence>MPLSLVKKNKTTGKTKTKKNKNNINNENSIKKNKKKKQEKKTEKKNNKEKKKQQQEEQNKEEQEEKTRTIVCQTSEVTGRNKLNRFLRYKMRVIIGERMLIGNFLAFDRHMNIVLSNCEEYRQIRSKKNQKEIKEEKRMLGLIIVRGETIVSMSVEAPPPKKETRPLQKKTNTVGVSQPMGRGISVTGVKSGLSSNIVGIGGPSTSSMFPQNGLNSGSFQGMNFRK</sequence>
<keyword evidence="6" id="KW-0694">RNA-binding</keyword>
<evidence type="ECO:0000256" key="5">
    <source>
        <dbReference type="ARBA" id="ARBA00022664"/>
    </source>
</evidence>
<dbReference type="GO" id="GO:0005737">
    <property type="term" value="C:cytoplasm"/>
    <property type="evidence" value="ECO:0007669"/>
    <property type="project" value="UniProtKB-SubCell"/>
</dbReference>
<dbReference type="PANTHER" id="PTHR10701:SF0">
    <property type="entry name" value="SMALL NUCLEAR RIBONUCLEOPROTEIN-ASSOCIATED PROTEIN B"/>
    <property type="match status" value="1"/>
</dbReference>
<evidence type="ECO:0000256" key="1">
    <source>
        <dbReference type="ARBA" id="ARBA00004123"/>
    </source>
</evidence>
<gene>
    <name evidence="13" type="ORF">M0812_29985</name>
</gene>
<evidence type="ECO:0000313" key="13">
    <source>
        <dbReference type="EMBL" id="KAJ3423456.1"/>
    </source>
</evidence>
<name>A0AAV7Y378_9EUKA</name>
<evidence type="ECO:0000256" key="9">
    <source>
        <dbReference type="ARBA" id="ARBA00023274"/>
    </source>
</evidence>
<dbReference type="Proteomes" id="UP001146793">
    <property type="component" value="Unassembled WGS sequence"/>
</dbReference>
<dbReference type="Gene3D" id="2.30.30.100">
    <property type="match status" value="1"/>
</dbReference>
<evidence type="ECO:0000256" key="6">
    <source>
        <dbReference type="ARBA" id="ARBA00022884"/>
    </source>
</evidence>
<protein>
    <recommendedName>
        <fullName evidence="10">Sm protein B</fullName>
    </recommendedName>
</protein>
<dbReference type="CDD" id="cd01717">
    <property type="entry name" value="Sm_B"/>
    <property type="match status" value="1"/>
</dbReference>
<feature type="compositionally biased region" description="Basic residues" evidence="11">
    <location>
        <begin position="7"/>
        <end position="21"/>
    </location>
</feature>
<comment type="subcellular location">
    <subcellularLocation>
        <location evidence="2">Cytoplasm</location>
    </subcellularLocation>
    <subcellularLocation>
        <location evidence="1">Nucleus</location>
    </subcellularLocation>
</comment>
<keyword evidence="7" id="KW-0508">mRNA splicing</keyword>
<dbReference type="GO" id="GO:0005686">
    <property type="term" value="C:U2 snRNP"/>
    <property type="evidence" value="ECO:0007669"/>
    <property type="project" value="TreeGrafter"/>
</dbReference>
<dbReference type="InterPro" id="IPR050914">
    <property type="entry name" value="snRNP_SmB/NAA38-like"/>
</dbReference>
<keyword evidence="8" id="KW-0539">Nucleus</keyword>
<reference evidence="13" key="1">
    <citation type="submission" date="2022-08" db="EMBL/GenBank/DDBJ databases">
        <title>Novel sulphate-reducing endosymbionts in the free-living metamonad Anaeramoeba.</title>
        <authorList>
            <person name="Jerlstrom-Hultqvist J."/>
            <person name="Cepicka I."/>
            <person name="Gallot-Lavallee L."/>
            <person name="Salas-Leiva D."/>
            <person name="Curtis B.A."/>
            <person name="Zahonova K."/>
            <person name="Pipaliya S."/>
            <person name="Dacks J."/>
            <person name="Roger A.J."/>
        </authorList>
    </citation>
    <scope>NUCLEOTIDE SEQUENCE</scope>
    <source>
        <strain evidence="13">Busselton2</strain>
    </source>
</reference>
<comment type="similarity">
    <text evidence="3">Belongs to the snRNP SmB/SmN family.</text>
</comment>
<proteinExistence type="inferred from homology"/>